<keyword evidence="3" id="KW-1185">Reference proteome</keyword>
<dbReference type="InterPro" id="IPR006311">
    <property type="entry name" value="TAT_signal"/>
</dbReference>
<protein>
    <submittedName>
        <fullName evidence="2">Xanthine dehydrogenase family protein molybdopterin-binding subunit</fullName>
    </submittedName>
</protein>
<dbReference type="InterPro" id="IPR046867">
    <property type="entry name" value="AldOxase/xan_DH_MoCoBD2"/>
</dbReference>
<dbReference type="Gene3D" id="3.90.1170.50">
    <property type="entry name" value="Aldehyde oxidase/xanthine dehydrogenase, a/b hammerhead"/>
    <property type="match status" value="1"/>
</dbReference>
<proteinExistence type="predicted"/>
<evidence type="ECO:0000259" key="1">
    <source>
        <dbReference type="SMART" id="SM01008"/>
    </source>
</evidence>
<dbReference type="PANTHER" id="PTHR47495">
    <property type="entry name" value="ALDEHYDE DEHYDROGENASE"/>
    <property type="match status" value="1"/>
</dbReference>
<dbReference type="InterPro" id="IPR000674">
    <property type="entry name" value="Ald_Oxase/Xan_DH_a/b"/>
</dbReference>
<reference evidence="2 3" key="1">
    <citation type="submission" date="2021-12" db="EMBL/GenBank/DDBJ databases">
        <title>Discovery of the Pendulisporaceae a myxobacterial family with distinct sporulation behavior and unique specialized metabolism.</title>
        <authorList>
            <person name="Garcia R."/>
            <person name="Popoff A."/>
            <person name="Bader C.D."/>
            <person name="Loehr J."/>
            <person name="Walesch S."/>
            <person name="Walt C."/>
            <person name="Boldt J."/>
            <person name="Bunk B."/>
            <person name="Haeckl F.J.F.P.J."/>
            <person name="Gunesch A.P."/>
            <person name="Birkelbach J."/>
            <person name="Nuebel U."/>
            <person name="Pietschmann T."/>
            <person name="Bach T."/>
            <person name="Mueller R."/>
        </authorList>
    </citation>
    <scope>NUCLEOTIDE SEQUENCE [LARGE SCALE GENOMIC DNA]</scope>
    <source>
        <strain evidence="2 3">MSr11954</strain>
    </source>
</reference>
<dbReference type="PIRSF" id="PIRSF036389">
    <property type="entry name" value="IOR_B"/>
    <property type="match status" value="1"/>
</dbReference>
<gene>
    <name evidence="2" type="ORF">LZC94_30285</name>
</gene>
<evidence type="ECO:0000313" key="3">
    <source>
        <dbReference type="Proteomes" id="UP001370348"/>
    </source>
</evidence>
<sequence length="724" mass="77074">MSERELSRRGFLQATSAAAAGLVITFHVPELARAAIAKPLPMPPANAFLRIGADDTVAVVIAHSEMGQGIWTGLAMMIAEELECDWSKVRPEHAPAAPVYAHPQWGVQSTGASTTTTGEFERYRTVGAIAKDMLVRAAAARWKVAPASCKVANGVITHGAHSFTFGQLAEEAMRLSPPASVKLKDPKDWKLLGTPVRRLDTPEKITGKAVFGMDIAFAGLRTAVVARPPAFGAKLVSFDGAAALRVPGVEKVVRIPNGVAVVAKHFWAAKTGRDALVCEWGKPEGGGVTSRALLADYRAQARKPGAIVVEAGKVDAALAGATSRHEVYYEFPYLAHAPMEPLNCTVKIDGDRCEIWTGTQGQTLDQNAAARILGIAPDKVQIHTPFLGGGFGRRGVPTSDFVSEAVHVAKAAGVPVKVVWTREDDIRGGYYRPAYVHRVQVGLDAKGMPVAWDHVIVGQSILAGTMLEPKNGLDHTSFEGVDASPYLEGLRAKRVSLHSPKTSVPVLWWRSVGATHTAFALESLVDELAHAAGQDPLAYRLALLRPKPRFAAVLQLAADKAGWGTALPAGRARGLAVHESFGSIIAQVVEISIADHRIQVHQVTCAVDCGTVINPLAVEAQVQGSIAFGLTAALHGELTLVEGRVQESNFHDYPPLRMFEMPKVSVHVVPSDARGRAMGGIGEPATAPIAPAVANAVFALTKQRLRKLPLRLASESLASEMPKP</sequence>
<feature type="domain" description="Aldehyde oxidase/xanthine dehydrogenase a/b hammerhead" evidence="1">
    <location>
        <begin position="206"/>
        <end position="284"/>
    </location>
</feature>
<dbReference type="PROSITE" id="PS51318">
    <property type="entry name" value="TAT"/>
    <property type="match status" value="1"/>
</dbReference>
<dbReference type="Pfam" id="PF20256">
    <property type="entry name" value="MoCoBD_2"/>
    <property type="match status" value="2"/>
</dbReference>
<name>A0ABZ2MCQ6_9BACT</name>
<dbReference type="NCBIfam" id="TIGR01409">
    <property type="entry name" value="TAT_signal_seq"/>
    <property type="match status" value="1"/>
</dbReference>
<dbReference type="InterPro" id="IPR037165">
    <property type="entry name" value="AldOxase/xan_DH_Mopterin-bd_sf"/>
</dbReference>
<accession>A0ABZ2MCQ6</accession>
<dbReference type="InterPro" id="IPR019546">
    <property type="entry name" value="TAT_signal_bac_arc"/>
</dbReference>
<evidence type="ECO:0000313" key="2">
    <source>
        <dbReference type="EMBL" id="WXB20270.1"/>
    </source>
</evidence>
<dbReference type="Gene3D" id="3.30.365.10">
    <property type="entry name" value="Aldehyde oxidase/xanthine dehydrogenase, molybdopterin binding domain"/>
    <property type="match status" value="3"/>
</dbReference>
<dbReference type="SUPFAM" id="SSF56003">
    <property type="entry name" value="Molybdenum cofactor-binding domain"/>
    <property type="match status" value="2"/>
</dbReference>
<dbReference type="InterPro" id="IPR052516">
    <property type="entry name" value="N-heterocyclic_Hydroxylase"/>
</dbReference>
<dbReference type="PANTHER" id="PTHR47495:SF2">
    <property type="entry name" value="ALDEHYDE DEHYDROGENASE"/>
    <property type="match status" value="1"/>
</dbReference>
<dbReference type="InterPro" id="IPR008274">
    <property type="entry name" value="AldOxase/xan_DH_MoCoBD1"/>
</dbReference>
<organism evidence="2 3">
    <name type="scientific">Pendulispora albinea</name>
    <dbReference type="NCBI Taxonomy" id="2741071"/>
    <lineage>
        <taxon>Bacteria</taxon>
        <taxon>Pseudomonadati</taxon>
        <taxon>Myxococcota</taxon>
        <taxon>Myxococcia</taxon>
        <taxon>Myxococcales</taxon>
        <taxon>Sorangiineae</taxon>
        <taxon>Pendulisporaceae</taxon>
        <taxon>Pendulispora</taxon>
    </lineage>
</organism>
<dbReference type="SMART" id="SM01008">
    <property type="entry name" value="Ald_Xan_dh_C"/>
    <property type="match status" value="1"/>
</dbReference>
<dbReference type="RefSeq" id="WP_394829875.1">
    <property type="nucleotide sequence ID" value="NZ_CP089984.1"/>
</dbReference>
<dbReference type="Proteomes" id="UP001370348">
    <property type="component" value="Chromosome"/>
</dbReference>
<dbReference type="InterPro" id="IPR012368">
    <property type="entry name" value="OxRdtase_Mopterin-bd_su_IorB"/>
</dbReference>
<dbReference type="Pfam" id="PF02738">
    <property type="entry name" value="MoCoBD_1"/>
    <property type="match status" value="1"/>
</dbReference>
<dbReference type="EMBL" id="CP089984">
    <property type="protein sequence ID" value="WXB20270.1"/>
    <property type="molecule type" value="Genomic_DNA"/>
</dbReference>